<sequence>MHTRACSVLVCASGNPHLILYESSDAVHYPGLQYLLEKRTRQSTRTTSMYLLSLPNVWLDVRSADLPEWLDAL</sequence>
<keyword evidence="2" id="KW-1185">Reference proteome</keyword>
<dbReference type="AlphaFoldDB" id="A0AAQ4DE98"/>
<proteinExistence type="predicted"/>
<evidence type="ECO:0000313" key="1">
    <source>
        <dbReference type="EMBL" id="KAK8760788.1"/>
    </source>
</evidence>
<evidence type="ECO:0000313" key="2">
    <source>
        <dbReference type="Proteomes" id="UP001321473"/>
    </source>
</evidence>
<organism evidence="1 2">
    <name type="scientific">Amblyomma americanum</name>
    <name type="common">Lone star tick</name>
    <dbReference type="NCBI Taxonomy" id="6943"/>
    <lineage>
        <taxon>Eukaryota</taxon>
        <taxon>Metazoa</taxon>
        <taxon>Ecdysozoa</taxon>
        <taxon>Arthropoda</taxon>
        <taxon>Chelicerata</taxon>
        <taxon>Arachnida</taxon>
        <taxon>Acari</taxon>
        <taxon>Parasitiformes</taxon>
        <taxon>Ixodida</taxon>
        <taxon>Ixodoidea</taxon>
        <taxon>Ixodidae</taxon>
        <taxon>Amblyomminae</taxon>
        <taxon>Amblyomma</taxon>
    </lineage>
</organism>
<protein>
    <submittedName>
        <fullName evidence="1">Uncharacterized protein</fullName>
    </submittedName>
</protein>
<comment type="caution">
    <text evidence="1">The sequence shown here is derived from an EMBL/GenBank/DDBJ whole genome shotgun (WGS) entry which is preliminary data.</text>
</comment>
<gene>
    <name evidence="1" type="ORF">V5799_027947</name>
</gene>
<name>A0AAQ4DE98_AMBAM</name>
<dbReference type="Proteomes" id="UP001321473">
    <property type="component" value="Unassembled WGS sequence"/>
</dbReference>
<dbReference type="EMBL" id="JARKHS020031905">
    <property type="protein sequence ID" value="KAK8760788.1"/>
    <property type="molecule type" value="Genomic_DNA"/>
</dbReference>
<reference evidence="1 2" key="1">
    <citation type="journal article" date="2023" name="Arcadia Sci">
        <title>De novo assembly of a long-read Amblyomma americanum tick genome.</title>
        <authorList>
            <person name="Chou S."/>
            <person name="Poskanzer K.E."/>
            <person name="Rollins M."/>
            <person name="Thuy-Boun P.S."/>
        </authorList>
    </citation>
    <scope>NUCLEOTIDE SEQUENCE [LARGE SCALE GENOMIC DNA]</scope>
    <source>
        <strain evidence="1">F_SG_1</strain>
        <tissue evidence="1">Salivary glands</tissue>
    </source>
</reference>
<accession>A0AAQ4DE98</accession>